<keyword evidence="3" id="KW-1185">Reference proteome</keyword>
<dbReference type="RefSeq" id="WP_017742126.1">
    <property type="nucleotide sequence ID" value="NZ_KQ976354.1"/>
</dbReference>
<feature type="transmembrane region" description="Helical" evidence="1">
    <location>
        <begin position="113"/>
        <end position="137"/>
    </location>
</feature>
<organism evidence="2 3">
    <name type="scientific">Scytonema hofmannii PCC 7110</name>
    <dbReference type="NCBI Taxonomy" id="128403"/>
    <lineage>
        <taxon>Bacteria</taxon>
        <taxon>Bacillati</taxon>
        <taxon>Cyanobacteriota</taxon>
        <taxon>Cyanophyceae</taxon>
        <taxon>Nostocales</taxon>
        <taxon>Scytonemataceae</taxon>
        <taxon>Scytonema</taxon>
    </lineage>
</organism>
<proteinExistence type="predicted"/>
<feature type="transmembrane region" description="Helical" evidence="1">
    <location>
        <begin position="162"/>
        <end position="179"/>
    </location>
</feature>
<dbReference type="OrthoDB" id="3619281at2"/>
<protein>
    <submittedName>
        <fullName evidence="2">Uncharacterized protein</fullName>
    </submittedName>
</protein>
<name>A0A139XGD5_9CYAN</name>
<evidence type="ECO:0000313" key="3">
    <source>
        <dbReference type="Proteomes" id="UP000076925"/>
    </source>
</evidence>
<dbReference type="EMBL" id="ANNX02000012">
    <property type="protein sequence ID" value="KYC43739.1"/>
    <property type="molecule type" value="Genomic_DNA"/>
</dbReference>
<keyword evidence="1" id="KW-0472">Membrane</keyword>
<dbReference type="STRING" id="128403.WA1_00820"/>
<evidence type="ECO:0000313" key="2">
    <source>
        <dbReference type="EMBL" id="KYC43739.1"/>
    </source>
</evidence>
<sequence>MSVTKKAIAKSDRQPIQNLSSAIKSLIYTLNGRWHRRAMQVFMLVILAHLLEHFFQAYQVYVMGWSRPDALGALGFIYPWLVRSEWLHYGHALFMLVGLAVLRPAIVGEARNWWNIAFVLQFWHHFEHALLLGQVLIHKNLFDSSVPTSVLQLWIPRLEVHLFYNTVVLIPMLIALYYHRFPPAQRA</sequence>
<evidence type="ECO:0000256" key="1">
    <source>
        <dbReference type="SAM" id="Phobius"/>
    </source>
</evidence>
<reference evidence="2 3" key="1">
    <citation type="journal article" date="2013" name="Genome Biol. Evol.">
        <title>Genomes of Stigonematalean cyanobacteria (subsection V) and the evolution of oxygenic photosynthesis from prokaryotes to plastids.</title>
        <authorList>
            <person name="Dagan T."/>
            <person name="Roettger M."/>
            <person name="Stucken K."/>
            <person name="Landan G."/>
            <person name="Koch R."/>
            <person name="Major P."/>
            <person name="Gould S.B."/>
            <person name="Goremykin V.V."/>
            <person name="Rippka R."/>
            <person name="Tandeau de Marsac N."/>
            <person name="Gugger M."/>
            <person name="Lockhart P.J."/>
            <person name="Allen J.F."/>
            <person name="Brune I."/>
            <person name="Maus I."/>
            <person name="Puhler A."/>
            <person name="Martin W.F."/>
        </authorList>
    </citation>
    <scope>NUCLEOTIDE SEQUENCE [LARGE SCALE GENOMIC DNA]</scope>
    <source>
        <strain evidence="2 3">PCC 7110</strain>
    </source>
</reference>
<dbReference type="AlphaFoldDB" id="A0A139XGD5"/>
<comment type="caution">
    <text evidence="2">The sequence shown here is derived from an EMBL/GenBank/DDBJ whole genome shotgun (WGS) entry which is preliminary data.</text>
</comment>
<feature type="transmembrane region" description="Helical" evidence="1">
    <location>
        <begin position="86"/>
        <end position="106"/>
    </location>
</feature>
<accession>A0A139XGD5</accession>
<gene>
    <name evidence="2" type="ORF">WA1_00820</name>
</gene>
<dbReference type="Proteomes" id="UP000076925">
    <property type="component" value="Unassembled WGS sequence"/>
</dbReference>
<keyword evidence="1" id="KW-0812">Transmembrane</keyword>
<feature type="transmembrane region" description="Helical" evidence="1">
    <location>
        <begin position="41"/>
        <end position="61"/>
    </location>
</feature>
<keyword evidence="1" id="KW-1133">Transmembrane helix</keyword>